<accession>A0ABU8FH37</accession>
<comment type="caution">
    <text evidence="1">The sequence shown here is derived from an EMBL/GenBank/DDBJ whole genome shotgun (WGS) entry which is preliminary data.</text>
</comment>
<sequence>MPVNDETLRQVTDRIVDTYKRFALGNEGFVHVDRFDVHYPEVDFKITVRARETARDPLFRRRHTIYSITSDVEGTIDLENIQNTADKLTLTIHTPVGNPSLSLEDAIELATFIATALA</sequence>
<evidence type="ECO:0000313" key="2">
    <source>
        <dbReference type="Proteomes" id="UP001372526"/>
    </source>
</evidence>
<evidence type="ECO:0000313" key="1">
    <source>
        <dbReference type="EMBL" id="MEI4802005.1"/>
    </source>
</evidence>
<dbReference type="Proteomes" id="UP001372526">
    <property type="component" value="Unassembled WGS sequence"/>
</dbReference>
<protein>
    <submittedName>
        <fullName evidence="1">Uncharacterized protein</fullName>
    </submittedName>
</protein>
<dbReference type="EMBL" id="JBAWSX010000006">
    <property type="protein sequence ID" value="MEI4802005.1"/>
    <property type="molecule type" value="Genomic_DNA"/>
</dbReference>
<keyword evidence="2" id="KW-1185">Reference proteome</keyword>
<name>A0ABU8FH37_9BACI</name>
<dbReference type="RefSeq" id="WP_336472620.1">
    <property type="nucleotide sequence ID" value="NZ_JBAWSX010000006.1"/>
</dbReference>
<proteinExistence type="predicted"/>
<organism evidence="1 2">
    <name type="scientific">Bacillus bruguierae</name>
    <dbReference type="NCBI Taxonomy" id="3127667"/>
    <lineage>
        <taxon>Bacteria</taxon>
        <taxon>Bacillati</taxon>
        <taxon>Bacillota</taxon>
        <taxon>Bacilli</taxon>
        <taxon>Bacillales</taxon>
        <taxon>Bacillaceae</taxon>
        <taxon>Bacillus</taxon>
    </lineage>
</organism>
<gene>
    <name evidence="1" type="ORF">WAZ07_11835</name>
</gene>
<reference evidence="1 2" key="1">
    <citation type="submission" date="2024-01" db="EMBL/GenBank/DDBJ databases">
        <title>Seven novel Bacillus-like species.</title>
        <authorList>
            <person name="Liu G."/>
        </authorList>
    </citation>
    <scope>NUCLEOTIDE SEQUENCE [LARGE SCALE GENOMIC DNA]</scope>
    <source>
        <strain evidence="1 2">FJAT-51639</strain>
    </source>
</reference>